<feature type="compositionally biased region" description="Low complexity" evidence="1">
    <location>
        <begin position="468"/>
        <end position="482"/>
    </location>
</feature>
<feature type="region of interest" description="Disordered" evidence="1">
    <location>
        <begin position="457"/>
        <end position="527"/>
    </location>
</feature>
<dbReference type="Pfam" id="PF00650">
    <property type="entry name" value="CRAL_TRIO"/>
    <property type="match status" value="1"/>
</dbReference>
<feature type="compositionally biased region" description="Polar residues" evidence="1">
    <location>
        <begin position="495"/>
        <end position="527"/>
    </location>
</feature>
<dbReference type="AlphaFoldDB" id="A0A267H1N2"/>
<dbReference type="SUPFAM" id="SSF46938">
    <property type="entry name" value="CRAL/TRIO N-terminal domain"/>
    <property type="match status" value="1"/>
</dbReference>
<feature type="compositionally biased region" description="Pro residues" evidence="1">
    <location>
        <begin position="483"/>
        <end position="493"/>
    </location>
</feature>
<dbReference type="InterPro" id="IPR009038">
    <property type="entry name" value="GOLD_dom"/>
</dbReference>
<reference evidence="4 5" key="1">
    <citation type="submission" date="2017-06" db="EMBL/GenBank/DDBJ databases">
        <title>A platform for efficient transgenesis in Macrostomum lignano, a flatworm model organism for stem cell research.</title>
        <authorList>
            <person name="Berezikov E."/>
        </authorList>
    </citation>
    <scope>NUCLEOTIDE SEQUENCE [LARGE SCALE GENOMIC DNA]</scope>
    <source>
        <strain evidence="4">DV1</strain>
        <tissue evidence="4">Whole organism</tissue>
    </source>
</reference>
<dbReference type="OrthoDB" id="1434354at2759"/>
<sequence length="527" mass="59554">MKRLRQLTPQPTTPVSRSTASPNGVNFQFPSEHNAYSQAVLQDLMDPKKARAFERLKSNVADIWRPEFDDDFYLFRWVKARQFDAKKAEQMLRDHLEWRREFRADEILEEFAMPTVLADYYTGGFCGHDREGRPVWYDPIGRNDPEGLARSATREELIRGRIYVSEWTCRRLLPRRRAATGRAIYQLTVVYDFAEFGRRQMWPPSLDLFLELTRICEANYPETMGLALVINAPSLFPALFNMLKPLLHKDTQSKIHVLGDNYQELLRQYIAPDQLPVCYGGTRRDPDGDPTCSSCVCYGGQVPTEYYLRPLNADKLIQSSVGRRSALKVDLTVKPGEAPVNLDWEFVTEEGDIGFEVYLQGSNGNGAGPESTDQQQRQYIVQLGRVESDIRPISGSVVCQLPGTYIVKFDNGHSWTRSKKLSYYLELRPTNGDQSLLQLPFADCHPKRRRGGVRLRFVPPEDAPTPTPSSLSASASAASVELPAPPPPPPPPQTVIHTGSNSRGLTRQESQESFHTACSHLSDTESS</sequence>
<dbReference type="GO" id="GO:0005737">
    <property type="term" value="C:cytoplasm"/>
    <property type="evidence" value="ECO:0007669"/>
    <property type="project" value="TreeGrafter"/>
</dbReference>
<proteinExistence type="predicted"/>
<dbReference type="SUPFAM" id="SSF52087">
    <property type="entry name" value="CRAL/TRIO domain"/>
    <property type="match status" value="1"/>
</dbReference>
<organism evidence="4 5">
    <name type="scientific">Macrostomum lignano</name>
    <dbReference type="NCBI Taxonomy" id="282301"/>
    <lineage>
        <taxon>Eukaryota</taxon>
        <taxon>Metazoa</taxon>
        <taxon>Spiralia</taxon>
        <taxon>Lophotrochozoa</taxon>
        <taxon>Platyhelminthes</taxon>
        <taxon>Rhabditophora</taxon>
        <taxon>Macrostomorpha</taxon>
        <taxon>Macrostomida</taxon>
        <taxon>Macrostomidae</taxon>
        <taxon>Macrostomum</taxon>
    </lineage>
</organism>
<dbReference type="InterPro" id="IPR051064">
    <property type="entry name" value="SEC14/CRAL-TRIO_domain"/>
</dbReference>
<feature type="compositionally biased region" description="Polar residues" evidence="1">
    <location>
        <begin position="7"/>
        <end position="24"/>
    </location>
</feature>
<feature type="domain" description="CRAL-TRIO" evidence="2">
    <location>
        <begin position="113"/>
        <end position="287"/>
    </location>
</feature>
<dbReference type="InterPro" id="IPR036273">
    <property type="entry name" value="CRAL/TRIO_N_dom_sf"/>
</dbReference>
<dbReference type="SMART" id="SM00516">
    <property type="entry name" value="SEC14"/>
    <property type="match status" value="1"/>
</dbReference>
<accession>A0A267H1N2</accession>
<dbReference type="SUPFAM" id="SSF101576">
    <property type="entry name" value="Supernatant protein factor (SPF), C-terminal domain"/>
    <property type="match status" value="1"/>
</dbReference>
<dbReference type="PANTHER" id="PTHR23324:SF83">
    <property type="entry name" value="SEC14-LIKE PROTEIN 2"/>
    <property type="match status" value="1"/>
</dbReference>
<evidence type="ECO:0008006" key="6">
    <source>
        <dbReference type="Google" id="ProtNLM"/>
    </source>
</evidence>
<feature type="region of interest" description="Disordered" evidence="1">
    <location>
        <begin position="1"/>
        <end position="24"/>
    </location>
</feature>
<evidence type="ECO:0000313" key="4">
    <source>
        <dbReference type="EMBL" id="PAA92200.1"/>
    </source>
</evidence>
<dbReference type="SMART" id="SM01100">
    <property type="entry name" value="CRAL_TRIO_N"/>
    <property type="match status" value="1"/>
</dbReference>
<dbReference type="Gene3D" id="2.60.120.680">
    <property type="entry name" value="GOLD domain"/>
    <property type="match status" value="1"/>
</dbReference>
<dbReference type="InterPro" id="IPR036865">
    <property type="entry name" value="CRAL-TRIO_dom_sf"/>
</dbReference>
<dbReference type="EMBL" id="NIVC01000059">
    <property type="protein sequence ID" value="PAA92200.1"/>
    <property type="molecule type" value="Genomic_DNA"/>
</dbReference>
<comment type="caution">
    <text evidence="4">The sequence shown here is derived from an EMBL/GenBank/DDBJ whole genome shotgun (WGS) entry which is preliminary data.</text>
</comment>
<evidence type="ECO:0000256" key="1">
    <source>
        <dbReference type="SAM" id="MobiDB-lite"/>
    </source>
</evidence>
<dbReference type="Proteomes" id="UP000215902">
    <property type="component" value="Unassembled WGS sequence"/>
</dbReference>
<dbReference type="Gene3D" id="3.40.525.10">
    <property type="entry name" value="CRAL-TRIO lipid binding domain"/>
    <property type="match status" value="1"/>
</dbReference>
<feature type="domain" description="GOLD" evidence="3">
    <location>
        <begin position="314"/>
        <end position="427"/>
    </location>
</feature>
<evidence type="ECO:0000259" key="2">
    <source>
        <dbReference type="PROSITE" id="PS50191"/>
    </source>
</evidence>
<dbReference type="PROSITE" id="PS50191">
    <property type="entry name" value="CRAL_TRIO"/>
    <property type="match status" value="1"/>
</dbReference>
<gene>
    <name evidence="4" type="ORF">BOX15_Mlig034605g1</name>
</gene>
<dbReference type="CDD" id="cd00170">
    <property type="entry name" value="SEC14"/>
    <property type="match status" value="1"/>
</dbReference>
<dbReference type="PANTHER" id="PTHR23324">
    <property type="entry name" value="SEC14 RELATED PROTEIN"/>
    <property type="match status" value="1"/>
</dbReference>
<protein>
    <recommendedName>
        <fullName evidence="6">CRAL-TRIO domain-containing protein</fullName>
    </recommendedName>
</protein>
<keyword evidence="5" id="KW-1185">Reference proteome</keyword>
<dbReference type="InterPro" id="IPR001251">
    <property type="entry name" value="CRAL-TRIO_dom"/>
</dbReference>
<dbReference type="PRINTS" id="PR00180">
    <property type="entry name" value="CRETINALDHBP"/>
</dbReference>
<dbReference type="InterPro" id="IPR011074">
    <property type="entry name" value="CRAL/TRIO_N_dom"/>
</dbReference>
<dbReference type="InterPro" id="IPR036598">
    <property type="entry name" value="GOLD_dom_sf"/>
</dbReference>
<dbReference type="PROSITE" id="PS50866">
    <property type="entry name" value="GOLD"/>
    <property type="match status" value="1"/>
</dbReference>
<dbReference type="STRING" id="282301.A0A267H1N2"/>
<name>A0A267H1N2_9PLAT</name>
<evidence type="ECO:0000259" key="3">
    <source>
        <dbReference type="PROSITE" id="PS50866"/>
    </source>
</evidence>
<evidence type="ECO:0000313" key="5">
    <source>
        <dbReference type="Proteomes" id="UP000215902"/>
    </source>
</evidence>